<dbReference type="InterPro" id="IPR002575">
    <property type="entry name" value="Aminoglycoside_PTrfase"/>
</dbReference>
<dbReference type="Proteomes" id="UP000608071">
    <property type="component" value="Unassembled WGS sequence"/>
</dbReference>
<dbReference type="Gene3D" id="3.30.200.20">
    <property type="entry name" value="Phosphorylase Kinase, domain 1"/>
    <property type="match status" value="1"/>
</dbReference>
<organism evidence="3 4">
    <name type="scientific">Paenibacillus gallinarum</name>
    <dbReference type="NCBI Taxonomy" id="2762232"/>
    <lineage>
        <taxon>Bacteria</taxon>
        <taxon>Bacillati</taxon>
        <taxon>Bacillota</taxon>
        <taxon>Bacilli</taxon>
        <taxon>Bacillales</taxon>
        <taxon>Paenibacillaceae</taxon>
        <taxon>Paenibacillus</taxon>
    </lineage>
</organism>
<protein>
    <submittedName>
        <fullName evidence="3">Phosphotransferase</fullName>
    </submittedName>
</protein>
<dbReference type="EMBL" id="JACSQL010000006">
    <property type="protein sequence ID" value="MBD7969176.1"/>
    <property type="molecule type" value="Genomic_DNA"/>
</dbReference>
<keyword evidence="4" id="KW-1185">Reference proteome</keyword>
<sequence length="338" mass="40043">MENAIAAVFDHVNREEIVSHYGIKTEDLHYIGGFQNFIYEYQVDNKEYIMRFTPSAHRTLSEVQAELEWILYLADHGISVSSPVPSIHGKRTETTELEEMFFTAVVFDRAEGKKIDYPECLKDHELYERLGRLTGRMHALSKSYKPADAKIRRHHWSENYYLKNIDILPDSHTGVRERYLELVRSIQKLPISEDLFGLIHGDINNANYLVSEQDEITLFDFDEAQYSWFVEDIAIQLYYLVYVYGGEEGKKLREDQASRFMEPFLKGYREENQLEEHWLKQMPLFLRLRELIVYIGAFRNFEGDETFSHSDNQWFKDWIRESKIRLETGEPIVNIWGN</sequence>
<reference evidence="3 4" key="1">
    <citation type="submission" date="2020-08" db="EMBL/GenBank/DDBJ databases">
        <title>A Genomic Blueprint of the Chicken Gut Microbiome.</title>
        <authorList>
            <person name="Gilroy R."/>
            <person name="Ravi A."/>
            <person name="Getino M."/>
            <person name="Pursley I."/>
            <person name="Horton D.L."/>
            <person name="Alikhan N.-F."/>
            <person name="Baker D."/>
            <person name="Gharbi K."/>
            <person name="Hall N."/>
            <person name="Watson M."/>
            <person name="Adriaenssens E.M."/>
            <person name="Foster-Nyarko E."/>
            <person name="Jarju S."/>
            <person name="Secka A."/>
            <person name="Antonio M."/>
            <person name="Oren A."/>
            <person name="Chaudhuri R."/>
            <person name="La Ragione R.M."/>
            <person name="Hildebrand F."/>
            <person name="Pallen M.J."/>
        </authorList>
    </citation>
    <scope>NUCLEOTIDE SEQUENCE [LARGE SCALE GENOMIC DNA]</scope>
    <source>
        <strain evidence="3 4">Sa2BVA9</strain>
    </source>
</reference>
<evidence type="ECO:0000256" key="1">
    <source>
        <dbReference type="ARBA" id="ARBA00038240"/>
    </source>
</evidence>
<dbReference type="RefSeq" id="WP_191800948.1">
    <property type="nucleotide sequence ID" value="NZ_JACSQL010000006.1"/>
</dbReference>
<evidence type="ECO:0000259" key="2">
    <source>
        <dbReference type="Pfam" id="PF01636"/>
    </source>
</evidence>
<evidence type="ECO:0000313" key="3">
    <source>
        <dbReference type="EMBL" id="MBD7969176.1"/>
    </source>
</evidence>
<dbReference type="PANTHER" id="PTHR21064">
    <property type="entry name" value="AMINOGLYCOSIDE PHOSPHOTRANSFERASE DOMAIN-CONTAINING PROTEIN-RELATED"/>
    <property type="match status" value="1"/>
</dbReference>
<comment type="similarity">
    <text evidence="1">Belongs to the pseudomonas-type ThrB family.</text>
</comment>
<dbReference type="InterPro" id="IPR011009">
    <property type="entry name" value="Kinase-like_dom_sf"/>
</dbReference>
<feature type="domain" description="Aminoglycoside phosphotransferase" evidence="2">
    <location>
        <begin position="33"/>
        <end position="255"/>
    </location>
</feature>
<dbReference type="PANTHER" id="PTHR21064:SF6">
    <property type="entry name" value="AMINOGLYCOSIDE PHOSPHOTRANSFERASE DOMAIN-CONTAINING PROTEIN"/>
    <property type="match status" value="1"/>
</dbReference>
<gene>
    <name evidence="3" type="ORF">H9647_13950</name>
</gene>
<dbReference type="SUPFAM" id="SSF56112">
    <property type="entry name" value="Protein kinase-like (PK-like)"/>
    <property type="match status" value="1"/>
</dbReference>
<evidence type="ECO:0000313" key="4">
    <source>
        <dbReference type="Proteomes" id="UP000608071"/>
    </source>
</evidence>
<dbReference type="Pfam" id="PF01636">
    <property type="entry name" value="APH"/>
    <property type="match status" value="1"/>
</dbReference>
<name>A0ABR8T089_9BACL</name>
<dbReference type="Gene3D" id="3.90.1200.10">
    <property type="match status" value="1"/>
</dbReference>
<accession>A0ABR8T089</accession>
<dbReference type="InterPro" id="IPR050249">
    <property type="entry name" value="Pseudomonas-type_ThrB"/>
</dbReference>
<proteinExistence type="inferred from homology"/>
<comment type="caution">
    <text evidence="3">The sequence shown here is derived from an EMBL/GenBank/DDBJ whole genome shotgun (WGS) entry which is preliminary data.</text>
</comment>